<dbReference type="Proteomes" id="UP000092987">
    <property type="component" value="Unassembled WGS sequence"/>
</dbReference>
<evidence type="ECO:0000256" key="1">
    <source>
        <dbReference type="SAM" id="Phobius"/>
    </source>
</evidence>
<comment type="caution">
    <text evidence="2">The sequence shown here is derived from an EMBL/GenBank/DDBJ whole genome shotgun (WGS) entry which is preliminary data.</text>
</comment>
<proteinExistence type="predicted"/>
<dbReference type="RefSeq" id="WP_066390307.1">
    <property type="nucleotide sequence ID" value="NZ_CP035926.1"/>
</dbReference>
<name>A0A1C7WQ61_9BACT</name>
<evidence type="ECO:0000313" key="3">
    <source>
        <dbReference type="Proteomes" id="UP000092987"/>
    </source>
</evidence>
<keyword evidence="3" id="KW-1185">Reference proteome</keyword>
<protein>
    <recommendedName>
        <fullName evidence="4">YcxB-like protein domain-containing protein</fullName>
    </recommendedName>
</protein>
<dbReference type="EMBL" id="LLKQ01000001">
    <property type="protein sequence ID" value="OCL95779.1"/>
    <property type="molecule type" value="Genomic_DNA"/>
</dbReference>
<reference evidence="2 3" key="1">
    <citation type="submission" date="2015-10" db="EMBL/GenBank/DDBJ databases">
        <authorList>
            <person name="Rovetto F.F."/>
            <person name="Cocolin L.L."/>
            <person name="Illeghems K.K."/>
            <person name="Van Nieuwerbuegh F.F."/>
            <person name="Houf K.K."/>
        </authorList>
    </citation>
    <scope>NUCLEOTIDE SEQUENCE [LARGE SCALE GENOMIC DNA]</scope>
    <source>
        <strain evidence="2 3">LMG 24486</strain>
    </source>
</reference>
<organism evidence="2 3">
    <name type="scientific">Aliarcobacter thereius LMG 24486</name>
    <dbReference type="NCBI Taxonomy" id="1032240"/>
    <lineage>
        <taxon>Bacteria</taxon>
        <taxon>Pseudomonadati</taxon>
        <taxon>Campylobacterota</taxon>
        <taxon>Epsilonproteobacteria</taxon>
        <taxon>Campylobacterales</taxon>
        <taxon>Arcobacteraceae</taxon>
        <taxon>Aliarcobacter</taxon>
    </lineage>
</organism>
<gene>
    <name evidence="2" type="ORF">AA347_01259</name>
</gene>
<keyword evidence="1" id="KW-0812">Transmembrane</keyword>
<feature type="transmembrane region" description="Helical" evidence="1">
    <location>
        <begin position="77"/>
        <end position="94"/>
    </location>
</feature>
<accession>A0A1C7WQ61</accession>
<feature type="transmembrane region" description="Helical" evidence="1">
    <location>
        <begin position="53"/>
        <end position="71"/>
    </location>
</feature>
<sequence length="183" mass="21756">MSKEKYTQNGPNSTQIRTQNNNYYSYNTFNKPLKNFKEQIPVIKIYFINKENLINHTALLISFLLLIAYFYTFLGSILTIFITIISSFIYYLLYKKAKNNNSGYLEIKDKSIIVNFDKKCENIELKFTEIRSFLLEKTMYGYQFFIYLEDAIKPKTQFKTTDIHTALAIEELLKYKIMESIEK</sequence>
<keyword evidence="1" id="KW-1133">Transmembrane helix</keyword>
<evidence type="ECO:0008006" key="4">
    <source>
        <dbReference type="Google" id="ProtNLM"/>
    </source>
</evidence>
<evidence type="ECO:0000313" key="2">
    <source>
        <dbReference type="EMBL" id="OCL95779.1"/>
    </source>
</evidence>
<keyword evidence="1" id="KW-0472">Membrane</keyword>